<dbReference type="EMBL" id="BK014948">
    <property type="protein sequence ID" value="DAD83959.1"/>
    <property type="molecule type" value="Genomic_DNA"/>
</dbReference>
<organism evidence="1">
    <name type="scientific">Myoviridae sp. ctUFx54</name>
    <dbReference type="NCBI Taxonomy" id="2826659"/>
    <lineage>
        <taxon>Viruses</taxon>
        <taxon>Duplodnaviria</taxon>
        <taxon>Heunggongvirae</taxon>
        <taxon>Uroviricota</taxon>
        <taxon>Caudoviricetes</taxon>
    </lineage>
</organism>
<evidence type="ECO:0000313" key="1">
    <source>
        <dbReference type="EMBL" id="DAD83959.1"/>
    </source>
</evidence>
<sequence>MPQPATQTQTNGAIAREFLAHYINATPKEATAKYVRIGKDLEEYDITLNAEVTKKKNILGENSVKVSSYDPSSSVDTFYAEKGNALYTFLQDIVDNRKKLDDVKTTVLEVHTWDGTTGAYVAYEEEVFIEVKKYGGKTDGYQIPFDVHYTGKRKKGKFNETTNAFTADSN</sequence>
<proteinExistence type="predicted"/>
<protein>
    <submittedName>
        <fullName evidence="1">Uncharacterized protein</fullName>
    </submittedName>
</protein>
<accession>A0A8S5MPH0</accession>
<name>A0A8S5MPH0_9CAUD</name>
<reference evidence="1" key="1">
    <citation type="journal article" date="2021" name="Proc. Natl. Acad. Sci. U.S.A.">
        <title>A Catalog of Tens of Thousands of Viruses from Human Metagenomes Reveals Hidden Associations with Chronic Diseases.</title>
        <authorList>
            <person name="Tisza M.J."/>
            <person name="Buck C.B."/>
        </authorList>
    </citation>
    <scope>NUCLEOTIDE SEQUENCE</scope>
    <source>
        <strain evidence="1">CtUFx54</strain>
    </source>
</reference>